<evidence type="ECO:0000313" key="3">
    <source>
        <dbReference type="Proteomes" id="UP000197032"/>
    </source>
</evidence>
<comment type="caution">
    <text evidence="2">The sequence shown here is derived from an EMBL/GenBank/DDBJ whole genome shotgun (WGS) entry which is preliminary data.</text>
</comment>
<gene>
    <name evidence="2" type="ORF">KKC1_03120</name>
</gene>
<dbReference type="EMBL" id="BDGJ01000007">
    <property type="protein sequence ID" value="GAW91150.1"/>
    <property type="molecule type" value="Genomic_DNA"/>
</dbReference>
<feature type="transmembrane region" description="Helical" evidence="1">
    <location>
        <begin position="12"/>
        <end position="31"/>
    </location>
</feature>
<feature type="transmembrane region" description="Helical" evidence="1">
    <location>
        <begin position="43"/>
        <end position="66"/>
    </location>
</feature>
<evidence type="ECO:0000313" key="2">
    <source>
        <dbReference type="EMBL" id="GAW91150.1"/>
    </source>
</evidence>
<protein>
    <submittedName>
        <fullName evidence="2">Nucleoside recognition domain-containing protein</fullName>
    </submittedName>
</protein>
<evidence type="ECO:0000256" key="1">
    <source>
        <dbReference type="SAM" id="Phobius"/>
    </source>
</evidence>
<keyword evidence="3" id="KW-1185">Reference proteome</keyword>
<feature type="transmembrane region" description="Helical" evidence="1">
    <location>
        <begin position="72"/>
        <end position="93"/>
    </location>
</feature>
<proteinExistence type="predicted"/>
<keyword evidence="1" id="KW-0472">Membrane</keyword>
<dbReference type="Proteomes" id="UP000197032">
    <property type="component" value="Unassembled WGS sequence"/>
</dbReference>
<organism evidence="2 3">
    <name type="scientific">Calderihabitans maritimus</name>
    <dbReference type="NCBI Taxonomy" id="1246530"/>
    <lineage>
        <taxon>Bacteria</taxon>
        <taxon>Bacillati</taxon>
        <taxon>Bacillota</taxon>
        <taxon>Clostridia</taxon>
        <taxon>Neomoorellales</taxon>
        <taxon>Calderihabitantaceae</taxon>
        <taxon>Calderihabitans</taxon>
    </lineage>
</organism>
<name>A0A1Z5HPE0_9FIRM</name>
<reference evidence="3" key="1">
    <citation type="journal article" date="2017" name="Appl. Environ. Microbiol.">
        <title>Genomic analysis of Calderihabitans maritimus KKC1, a thermophilic hydrogenogenic carboxydotrophic bacterium isolated from marine sediment.</title>
        <authorList>
            <person name="Omae K."/>
            <person name="Yoneda Y."/>
            <person name="Fukuyama Y."/>
            <person name="Yoshida T."/>
            <person name="Sako Y."/>
        </authorList>
    </citation>
    <scope>NUCLEOTIDE SEQUENCE [LARGE SCALE GENOMIC DNA]</scope>
    <source>
        <strain evidence="3">KKC1</strain>
    </source>
</reference>
<accession>A0A1Z5HPE0</accession>
<keyword evidence="1" id="KW-1133">Transmembrane helix</keyword>
<dbReference type="AlphaFoldDB" id="A0A1Z5HPE0"/>
<keyword evidence="1" id="KW-0812">Transmembrane</keyword>
<sequence length="102" mass="11351">MRIFQLPSEASLPLLAGLIFGITYGAGVILQAARDGHLSKRDLYLISTFLVIFHSLFEDTMLFVAIGANGFILIFVRLILAVGITFIAARFAFHEQKQSLHR</sequence>